<comment type="caution">
    <text evidence="1">The sequence shown here is derived from an EMBL/GenBank/DDBJ whole genome shotgun (WGS) entry which is preliminary data.</text>
</comment>
<organism evidence="1 2">
    <name type="scientific">Ameca splendens</name>
    <dbReference type="NCBI Taxonomy" id="208324"/>
    <lineage>
        <taxon>Eukaryota</taxon>
        <taxon>Metazoa</taxon>
        <taxon>Chordata</taxon>
        <taxon>Craniata</taxon>
        <taxon>Vertebrata</taxon>
        <taxon>Euteleostomi</taxon>
        <taxon>Actinopterygii</taxon>
        <taxon>Neopterygii</taxon>
        <taxon>Teleostei</taxon>
        <taxon>Neoteleostei</taxon>
        <taxon>Acanthomorphata</taxon>
        <taxon>Ovalentaria</taxon>
        <taxon>Atherinomorphae</taxon>
        <taxon>Cyprinodontiformes</taxon>
        <taxon>Goodeidae</taxon>
        <taxon>Ameca</taxon>
    </lineage>
</organism>
<reference evidence="1 2" key="1">
    <citation type="submission" date="2021-06" db="EMBL/GenBank/DDBJ databases">
        <authorList>
            <person name="Palmer J.M."/>
        </authorList>
    </citation>
    <scope>NUCLEOTIDE SEQUENCE [LARGE SCALE GENOMIC DNA]</scope>
    <source>
        <strain evidence="1 2">AS_MEX2019</strain>
        <tissue evidence="1">Muscle</tissue>
    </source>
</reference>
<dbReference type="Proteomes" id="UP001469553">
    <property type="component" value="Unassembled WGS sequence"/>
</dbReference>
<evidence type="ECO:0000313" key="1">
    <source>
        <dbReference type="EMBL" id="MEQ2288740.1"/>
    </source>
</evidence>
<evidence type="ECO:0000313" key="2">
    <source>
        <dbReference type="Proteomes" id="UP001469553"/>
    </source>
</evidence>
<dbReference type="EMBL" id="JAHRIP010021414">
    <property type="protein sequence ID" value="MEQ2288740.1"/>
    <property type="molecule type" value="Genomic_DNA"/>
</dbReference>
<keyword evidence="2" id="KW-1185">Reference proteome</keyword>
<protein>
    <submittedName>
        <fullName evidence="1">Uncharacterized protein</fullName>
    </submittedName>
</protein>
<gene>
    <name evidence="1" type="ORF">AMECASPLE_025950</name>
</gene>
<sequence>MQAVKIKCPHLFLFVSQQQKIQPFCIIFSKQKGSKICCTKRRKKIYKPENEAFKTWLHQKVGKSTHLMHIKLNFKSSVHKDLQISKFFPLASQKQSEKGR</sequence>
<accession>A0ABV0Y5C1</accession>
<proteinExistence type="predicted"/>
<name>A0ABV0Y5C1_9TELE</name>